<name>A0ABW4RIH5_9BACL</name>
<dbReference type="SUPFAM" id="SSF63829">
    <property type="entry name" value="Calcium-dependent phosphotriesterase"/>
    <property type="match status" value="1"/>
</dbReference>
<proteinExistence type="predicted"/>
<feature type="signal peptide" evidence="1">
    <location>
        <begin position="1"/>
        <end position="29"/>
    </location>
</feature>
<evidence type="ECO:0000313" key="2">
    <source>
        <dbReference type="EMBL" id="MFD1886000.1"/>
    </source>
</evidence>
<gene>
    <name evidence="2" type="ORF">ACFSC9_10740</name>
</gene>
<reference evidence="3" key="1">
    <citation type="journal article" date="2019" name="Int. J. Syst. Evol. Microbiol.">
        <title>The Global Catalogue of Microorganisms (GCM) 10K type strain sequencing project: providing services to taxonomists for standard genome sequencing and annotation.</title>
        <authorList>
            <consortium name="The Broad Institute Genomics Platform"/>
            <consortium name="The Broad Institute Genome Sequencing Center for Infectious Disease"/>
            <person name="Wu L."/>
            <person name="Ma J."/>
        </authorList>
    </citation>
    <scope>NUCLEOTIDE SEQUENCE [LARGE SCALE GENOMIC DNA]</scope>
    <source>
        <strain evidence="3">CCUG 54950</strain>
    </source>
</reference>
<comment type="caution">
    <text evidence="2">The sequence shown here is derived from an EMBL/GenBank/DDBJ whole genome shotgun (WGS) entry which is preliminary data.</text>
</comment>
<keyword evidence="3" id="KW-1185">Reference proteome</keyword>
<dbReference type="EMBL" id="JBHUEH010000014">
    <property type="protein sequence ID" value="MFD1886000.1"/>
    <property type="molecule type" value="Genomic_DNA"/>
</dbReference>
<evidence type="ECO:0000313" key="3">
    <source>
        <dbReference type="Proteomes" id="UP001597233"/>
    </source>
</evidence>
<protein>
    <recommendedName>
        <fullName evidence="4">PQQ-like domain-containing protein</fullName>
    </recommendedName>
</protein>
<dbReference type="RefSeq" id="WP_347324922.1">
    <property type="nucleotide sequence ID" value="NZ_JBCGUH010000004.1"/>
</dbReference>
<feature type="chain" id="PRO_5045104281" description="PQQ-like domain-containing protein" evidence="1">
    <location>
        <begin position="30"/>
        <end position="414"/>
    </location>
</feature>
<sequence>MKSKNRRNPWAIGLLTAILGLSMTMPAFAAPADTVATLHSASWSTSLFAAPINNPESSEVDAIQVIPSRSLVYVKASHIEQNDTRSAGQTNNKWVDTFQAYSTKDGKLQWSYTNLGEPGDMGVTQYASDGSVYFCNRYADDHYRLTSINTSGKVNWTIKLPRMANAFPYELHLMQDGSLLVSVAVHTDESGNVQSMLKRYDPKGNLLQQKIVKGYVMAASGNRIVIDSSLYKKNEATLKNAKVDVYGLQLNPLYSHPSLLEFDHYDDQIAILNDGTVLIGTYGTDADNLLFRFDPKGKITSKQAVSDDYRIQSTGADYVLYDHNLFKWYHASSPKPFASVTLKGSAGDANWIQRTFNGNLMINMLDRTYILDQAKHTVISAWHRNADDVTFDYDHHAVYTNQGKGTLSKYVLHP</sequence>
<organism evidence="2 3">
    <name type="scientific">Paenibacillus wenxiniae</name>
    <dbReference type="NCBI Taxonomy" id="1636843"/>
    <lineage>
        <taxon>Bacteria</taxon>
        <taxon>Bacillati</taxon>
        <taxon>Bacillota</taxon>
        <taxon>Bacilli</taxon>
        <taxon>Bacillales</taxon>
        <taxon>Paenibacillaceae</taxon>
        <taxon>Paenibacillus</taxon>
    </lineage>
</organism>
<keyword evidence="1" id="KW-0732">Signal</keyword>
<dbReference type="Proteomes" id="UP001597233">
    <property type="component" value="Unassembled WGS sequence"/>
</dbReference>
<evidence type="ECO:0000256" key="1">
    <source>
        <dbReference type="SAM" id="SignalP"/>
    </source>
</evidence>
<evidence type="ECO:0008006" key="4">
    <source>
        <dbReference type="Google" id="ProtNLM"/>
    </source>
</evidence>
<accession>A0ABW4RIH5</accession>